<feature type="compositionally biased region" description="Basic and acidic residues" evidence="8">
    <location>
        <begin position="61"/>
        <end position="73"/>
    </location>
</feature>
<dbReference type="Pfam" id="PF05697">
    <property type="entry name" value="Trigger_N"/>
    <property type="match status" value="1"/>
</dbReference>
<keyword evidence="11" id="KW-1185">Reference proteome</keyword>
<reference evidence="10 11" key="1">
    <citation type="submission" date="2024-04" db="EMBL/GenBank/DDBJ databases">
        <title>The reference genome of an endangered Asteraceae, Deinandra increscens subsp. villosa, native to the Central Coast of California.</title>
        <authorList>
            <person name="Guilliams M."/>
            <person name="Hasenstab-Lehman K."/>
            <person name="Meyer R."/>
            <person name="Mcevoy S."/>
        </authorList>
    </citation>
    <scope>NUCLEOTIDE SEQUENCE [LARGE SCALE GENOMIC DNA]</scope>
    <source>
        <tissue evidence="10">Leaf</tissue>
    </source>
</reference>
<evidence type="ECO:0000256" key="1">
    <source>
        <dbReference type="ARBA" id="ARBA00000971"/>
    </source>
</evidence>
<dbReference type="InterPro" id="IPR008881">
    <property type="entry name" value="Trigger_fac_ribosome-bd_bac"/>
</dbReference>
<proteinExistence type="inferred from homology"/>
<evidence type="ECO:0000256" key="4">
    <source>
        <dbReference type="ARBA" id="ARBA00023110"/>
    </source>
</evidence>
<evidence type="ECO:0000256" key="6">
    <source>
        <dbReference type="ARBA" id="ARBA00023235"/>
    </source>
</evidence>
<dbReference type="GO" id="GO:0043022">
    <property type="term" value="F:ribosome binding"/>
    <property type="evidence" value="ECO:0007669"/>
    <property type="project" value="TreeGrafter"/>
</dbReference>
<dbReference type="InterPro" id="IPR005215">
    <property type="entry name" value="Trig_fac"/>
</dbReference>
<comment type="similarity">
    <text evidence="2">Belongs to the FKBP-type PPIase family. Tig subfamily.</text>
</comment>
<dbReference type="GO" id="GO:0015031">
    <property type="term" value="P:protein transport"/>
    <property type="evidence" value="ECO:0007669"/>
    <property type="project" value="InterPro"/>
</dbReference>
<sequence length="313" mass="34595">MNPGFPGIPDLNIPDHLPEHIKIALDMSDLVQLAEEYEAMEASIAASEAGPSQPRKKRREINREREKGLDKKQAGGYRSFTMMATMKITMNAPPTFLQFKICNHATVKSNHVRGPIWHNSATISLFSTKQSLDGRLLKFHNSSLNSFVRPLLAVEPGVEASISDENVVTVKNANVLVELQDDDKMQVKVELPGKETQIVFDKVLTNLARTAPPVPGFRRQKGGKTSKVPKSFLLSIIGEDRVTKFVIQEIVSSTMADYVKKSNILVKDNKVNTIQSLEELQSSFSPGVDFGFNATLELEKPDSQISSSDSSEA</sequence>
<feature type="region of interest" description="Disordered" evidence="8">
    <location>
        <begin position="43"/>
        <end position="74"/>
    </location>
</feature>
<evidence type="ECO:0000259" key="9">
    <source>
        <dbReference type="Pfam" id="PF05697"/>
    </source>
</evidence>
<name>A0AAP0D8X3_9ASTR</name>
<dbReference type="Gene3D" id="3.30.70.1050">
    <property type="entry name" value="Trigger factor ribosome-binding domain"/>
    <property type="match status" value="1"/>
</dbReference>
<evidence type="ECO:0000256" key="7">
    <source>
        <dbReference type="ARBA" id="ARBA00024849"/>
    </source>
</evidence>
<dbReference type="GO" id="GO:0044183">
    <property type="term" value="F:protein folding chaperone"/>
    <property type="evidence" value="ECO:0007669"/>
    <property type="project" value="TreeGrafter"/>
</dbReference>
<dbReference type="EC" id="5.2.1.8" evidence="3"/>
<keyword evidence="5" id="KW-0143">Chaperone</keyword>
<evidence type="ECO:0000313" key="11">
    <source>
        <dbReference type="Proteomes" id="UP001408789"/>
    </source>
</evidence>
<evidence type="ECO:0000256" key="3">
    <source>
        <dbReference type="ARBA" id="ARBA00013194"/>
    </source>
</evidence>
<keyword evidence="4" id="KW-0697">Rotamase</keyword>
<dbReference type="EMBL" id="JBCNJP010000014">
    <property type="protein sequence ID" value="KAK9068087.1"/>
    <property type="molecule type" value="Genomic_DNA"/>
</dbReference>
<accession>A0AAP0D8X3</accession>
<feature type="domain" description="Trigger factor ribosome-binding bacterial" evidence="9">
    <location>
        <begin position="175"/>
        <end position="298"/>
    </location>
</feature>
<evidence type="ECO:0000313" key="10">
    <source>
        <dbReference type="EMBL" id="KAK9068087.1"/>
    </source>
</evidence>
<dbReference type="InterPro" id="IPR036611">
    <property type="entry name" value="Trigger_fac_ribosome-bd_sf"/>
</dbReference>
<dbReference type="FunFam" id="3.30.70.1050:FF:000004">
    <property type="entry name" value="Trigger factor"/>
    <property type="match status" value="1"/>
</dbReference>
<evidence type="ECO:0000256" key="5">
    <source>
        <dbReference type="ARBA" id="ARBA00023186"/>
    </source>
</evidence>
<evidence type="ECO:0000256" key="2">
    <source>
        <dbReference type="ARBA" id="ARBA00005464"/>
    </source>
</evidence>
<organism evidence="10 11">
    <name type="scientific">Deinandra increscens subsp. villosa</name>
    <dbReference type="NCBI Taxonomy" id="3103831"/>
    <lineage>
        <taxon>Eukaryota</taxon>
        <taxon>Viridiplantae</taxon>
        <taxon>Streptophyta</taxon>
        <taxon>Embryophyta</taxon>
        <taxon>Tracheophyta</taxon>
        <taxon>Spermatophyta</taxon>
        <taxon>Magnoliopsida</taxon>
        <taxon>eudicotyledons</taxon>
        <taxon>Gunneridae</taxon>
        <taxon>Pentapetalae</taxon>
        <taxon>asterids</taxon>
        <taxon>campanulids</taxon>
        <taxon>Asterales</taxon>
        <taxon>Asteraceae</taxon>
        <taxon>Asteroideae</taxon>
        <taxon>Heliantheae alliance</taxon>
        <taxon>Madieae</taxon>
        <taxon>Madiinae</taxon>
        <taxon>Deinandra</taxon>
    </lineage>
</organism>
<dbReference type="GO" id="GO:0043335">
    <property type="term" value="P:protein unfolding"/>
    <property type="evidence" value="ECO:0007669"/>
    <property type="project" value="TreeGrafter"/>
</dbReference>
<protein>
    <recommendedName>
        <fullName evidence="3">peptidylprolyl isomerase</fullName>
        <ecNumber evidence="3">5.2.1.8</ecNumber>
    </recommendedName>
</protein>
<comment type="caution">
    <text evidence="10">The sequence shown here is derived from an EMBL/GenBank/DDBJ whole genome shotgun (WGS) entry which is preliminary data.</text>
</comment>
<dbReference type="SUPFAM" id="SSF102735">
    <property type="entry name" value="Trigger factor ribosome-binding domain"/>
    <property type="match status" value="1"/>
</dbReference>
<dbReference type="PANTHER" id="PTHR30560:SF4">
    <property type="entry name" value="OS01G0894700 PROTEIN"/>
    <property type="match status" value="1"/>
</dbReference>
<dbReference type="GO" id="GO:0003755">
    <property type="term" value="F:peptidyl-prolyl cis-trans isomerase activity"/>
    <property type="evidence" value="ECO:0007669"/>
    <property type="project" value="UniProtKB-KW"/>
</dbReference>
<gene>
    <name evidence="10" type="ORF">SSX86_012198</name>
</gene>
<comment type="catalytic activity">
    <reaction evidence="1">
        <text>[protein]-peptidylproline (omega=180) = [protein]-peptidylproline (omega=0)</text>
        <dbReference type="Rhea" id="RHEA:16237"/>
        <dbReference type="Rhea" id="RHEA-COMP:10747"/>
        <dbReference type="Rhea" id="RHEA-COMP:10748"/>
        <dbReference type="ChEBI" id="CHEBI:83833"/>
        <dbReference type="ChEBI" id="CHEBI:83834"/>
        <dbReference type="EC" id="5.2.1.8"/>
    </reaction>
</comment>
<evidence type="ECO:0000256" key="8">
    <source>
        <dbReference type="SAM" id="MobiDB-lite"/>
    </source>
</evidence>
<dbReference type="AlphaFoldDB" id="A0AAP0D8X3"/>
<dbReference type="GO" id="GO:0051083">
    <property type="term" value="P:'de novo' cotranslational protein folding"/>
    <property type="evidence" value="ECO:0007669"/>
    <property type="project" value="TreeGrafter"/>
</dbReference>
<dbReference type="Proteomes" id="UP001408789">
    <property type="component" value="Unassembled WGS sequence"/>
</dbReference>
<dbReference type="PANTHER" id="PTHR30560">
    <property type="entry name" value="TRIGGER FACTOR CHAPERONE AND PEPTIDYL-PROLYL CIS/TRANS ISOMERASE"/>
    <property type="match status" value="1"/>
</dbReference>
<keyword evidence="6" id="KW-0413">Isomerase</keyword>
<comment type="function">
    <text evidence="7">Involved in protein export. Acts as a chaperone by maintaining the newly synthesized protein in an open conformation. Functions as a peptidyl-prolyl cis-trans isomerase.</text>
</comment>